<gene>
    <name evidence="1" type="ordered locus">APE_1605a</name>
</gene>
<name>Q05DZ4_AERPE</name>
<reference evidence="1 2" key="1">
    <citation type="journal article" date="1999" name="DNA Res.">
        <title>Complete genome sequence of an aerobic hyper-thermophilic crenarchaeon, Aeropyrum pernix K1.</title>
        <authorList>
            <person name="Kawarabayasi Y."/>
            <person name="Hino Y."/>
            <person name="Horikawa H."/>
            <person name="Yamazaki S."/>
            <person name="Haikawa Y."/>
            <person name="Jin-no K."/>
            <person name="Takahashi M."/>
            <person name="Sekine M."/>
            <person name="Baba S."/>
            <person name="Ankai A."/>
            <person name="Kosugi H."/>
            <person name="Hosoyama A."/>
            <person name="Fukui S."/>
            <person name="Nagai Y."/>
            <person name="Nishijima K."/>
            <person name="Nakazawa H."/>
            <person name="Takamiya M."/>
            <person name="Masuda S."/>
            <person name="Funahashi T."/>
            <person name="Tanaka T."/>
            <person name="Kudoh Y."/>
            <person name="Yamazaki J."/>
            <person name="Kushida N."/>
            <person name="Oguchi A."/>
            <person name="Aoki K."/>
            <person name="Kubota K."/>
            <person name="Nakamura Y."/>
            <person name="Nomura N."/>
            <person name="Sako Y."/>
            <person name="Kikuchi H."/>
        </authorList>
    </citation>
    <scope>NUCLEOTIDE SEQUENCE [LARGE SCALE GENOMIC DNA]</scope>
    <source>
        <strain evidence="2">ATCC 700893 / DSM 11879 / JCM 9820 / NBRC 100138 / K1</strain>
    </source>
</reference>
<protein>
    <submittedName>
        <fullName evidence="1">Uncharacterized protein</fullName>
    </submittedName>
</protein>
<accession>Q05DZ4</accession>
<dbReference type="EnsemblBacteria" id="BAF34807">
    <property type="protein sequence ID" value="BAF34807"/>
    <property type="gene ID" value="APE_1605a"/>
</dbReference>
<keyword evidence="2" id="KW-1185">Reference proteome</keyword>
<dbReference type="eggNOG" id="arCOG15052">
    <property type="taxonomic scope" value="Archaea"/>
</dbReference>
<dbReference type="Proteomes" id="UP000002518">
    <property type="component" value="Chromosome"/>
</dbReference>
<evidence type="ECO:0000313" key="1">
    <source>
        <dbReference type="EMBL" id="BAF34807.1"/>
    </source>
</evidence>
<evidence type="ECO:0000313" key="2">
    <source>
        <dbReference type="Proteomes" id="UP000002518"/>
    </source>
</evidence>
<dbReference type="AlphaFoldDB" id="Q05DZ4"/>
<dbReference type="EMBL" id="BA000002">
    <property type="protein sequence ID" value="BAF34807.1"/>
    <property type="molecule type" value="Genomic_DNA"/>
</dbReference>
<organism evidence="1 2">
    <name type="scientific">Aeropyrum pernix (strain ATCC 700893 / DSM 11879 / JCM 9820 / NBRC 100138 / K1)</name>
    <dbReference type="NCBI Taxonomy" id="272557"/>
    <lineage>
        <taxon>Archaea</taxon>
        <taxon>Thermoproteota</taxon>
        <taxon>Thermoprotei</taxon>
        <taxon>Desulfurococcales</taxon>
        <taxon>Desulfurococcaceae</taxon>
        <taxon>Aeropyrum</taxon>
    </lineage>
</organism>
<dbReference type="KEGG" id="ape:APE_1605a"/>
<proteinExistence type="predicted"/>
<sequence>MEEKAAAIVERLLELNPYLEVVVEASGSTARVLVREDCGDACGLEEWKLHLSLEASRLGLRIRSYSERGGWSIVELACG</sequence>
<dbReference type="STRING" id="272557.APE_1605a"/>